<accession>A0AAX6MUL5</accession>
<feature type="compositionally biased region" description="Basic and acidic residues" evidence="1">
    <location>
        <begin position="233"/>
        <end position="242"/>
    </location>
</feature>
<dbReference type="Pfam" id="PF24494">
    <property type="entry name" value="DUF7587"/>
    <property type="match status" value="1"/>
</dbReference>
<name>A0AAX6MUL5_9PEZI</name>
<dbReference type="AlphaFoldDB" id="A0AAX6MUL5"/>
<reference evidence="3 4" key="1">
    <citation type="journal article" date="2024" name="Front Chem Biol">
        <title>Unveiling the potential of Daldinia eschscholtzii MFLUCC 19-0629 through bioactivity and bioinformatics studies for enhanced sustainable agriculture production.</title>
        <authorList>
            <person name="Brooks S."/>
            <person name="Weaver J.A."/>
            <person name="Klomchit A."/>
            <person name="Alharthi S.A."/>
            <person name="Onlamun T."/>
            <person name="Nurani R."/>
            <person name="Vong T.K."/>
            <person name="Alberti F."/>
            <person name="Greco C."/>
        </authorList>
    </citation>
    <scope>NUCLEOTIDE SEQUENCE [LARGE SCALE GENOMIC DNA]</scope>
    <source>
        <strain evidence="3">MFLUCC 19-0629</strain>
    </source>
</reference>
<evidence type="ECO:0000313" key="4">
    <source>
        <dbReference type="Proteomes" id="UP001369815"/>
    </source>
</evidence>
<dbReference type="InterPro" id="IPR056009">
    <property type="entry name" value="DUF7587"/>
</dbReference>
<evidence type="ECO:0000259" key="2">
    <source>
        <dbReference type="Pfam" id="PF24494"/>
    </source>
</evidence>
<keyword evidence="4" id="KW-1185">Reference proteome</keyword>
<gene>
    <name evidence="3" type="ORF">Daesc_003517</name>
</gene>
<feature type="region of interest" description="Disordered" evidence="1">
    <location>
        <begin position="1"/>
        <end position="32"/>
    </location>
</feature>
<protein>
    <recommendedName>
        <fullName evidence="2">DUF7587 domain-containing protein</fullName>
    </recommendedName>
</protein>
<dbReference type="Proteomes" id="UP001369815">
    <property type="component" value="Unassembled WGS sequence"/>
</dbReference>
<feature type="region of interest" description="Disordered" evidence="1">
    <location>
        <begin position="219"/>
        <end position="242"/>
    </location>
</feature>
<evidence type="ECO:0000313" key="3">
    <source>
        <dbReference type="EMBL" id="KAK6955872.1"/>
    </source>
</evidence>
<evidence type="ECO:0000256" key="1">
    <source>
        <dbReference type="SAM" id="MobiDB-lite"/>
    </source>
</evidence>
<organism evidence="3 4">
    <name type="scientific">Daldinia eschscholtzii</name>
    <dbReference type="NCBI Taxonomy" id="292717"/>
    <lineage>
        <taxon>Eukaryota</taxon>
        <taxon>Fungi</taxon>
        <taxon>Dikarya</taxon>
        <taxon>Ascomycota</taxon>
        <taxon>Pezizomycotina</taxon>
        <taxon>Sordariomycetes</taxon>
        <taxon>Xylariomycetidae</taxon>
        <taxon>Xylariales</taxon>
        <taxon>Hypoxylaceae</taxon>
        <taxon>Daldinia</taxon>
    </lineage>
</organism>
<comment type="caution">
    <text evidence="3">The sequence shown here is derived from an EMBL/GenBank/DDBJ whole genome shotgun (WGS) entry which is preliminary data.</text>
</comment>
<dbReference type="EMBL" id="JBANMG010000003">
    <property type="protein sequence ID" value="KAK6955872.1"/>
    <property type="molecule type" value="Genomic_DNA"/>
</dbReference>
<proteinExistence type="predicted"/>
<sequence>MGSQDPILDQKETLDLPSYVNPADHSTEEISHPWRVQSPEGPLLRFWDEVAGSELINGSMKARAPRQRLDDRESRVKSLTTHLNHRDWTATPFISFTTRQDEIEKLAAKRPRTTEKTVIVIDPHTRLKKGLPIIDVEAEIKHYQIPDHYPESQDYARGHYMCLWEVTKDEIVGSWKWDDLKGNENWLEEIIMPEYKRFLEKAAPTSLEASFEGLSVSDDATHVKGTGSLTVKQSDDKSSVKK</sequence>
<feature type="domain" description="DUF7587" evidence="2">
    <location>
        <begin position="69"/>
        <end position="180"/>
    </location>
</feature>